<evidence type="ECO:0000313" key="2">
    <source>
        <dbReference type="Proteomes" id="UP000250275"/>
    </source>
</evidence>
<accession>A0A310SFC0</accession>
<name>A0A310SFC0_9HYME</name>
<organism evidence="1 2">
    <name type="scientific">Eufriesea mexicana</name>
    <dbReference type="NCBI Taxonomy" id="516756"/>
    <lineage>
        <taxon>Eukaryota</taxon>
        <taxon>Metazoa</taxon>
        <taxon>Ecdysozoa</taxon>
        <taxon>Arthropoda</taxon>
        <taxon>Hexapoda</taxon>
        <taxon>Insecta</taxon>
        <taxon>Pterygota</taxon>
        <taxon>Neoptera</taxon>
        <taxon>Endopterygota</taxon>
        <taxon>Hymenoptera</taxon>
        <taxon>Apocrita</taxon>
        <taxon>Aculeata</taxon>
        <taxon>Apoidea</taxon>
        <taxon>Anthophila</taxon>
        <taxon>Apidae</taxon>
        <taxon>Eufriesea</taxon>
    </lineage>
</organism>
<keyword evidence="2" id="KW-1185">Reference proteome</keyword>
<dbReference type="PANTHER" id="PTHR31094">
    <property type="entry name" value="RIKEN CDNA 2310061I04 GENE"/>
    <property type="match status" value="1"/>
</dbReference>
<dbReference type="EMBL" id="KQ761783">
    <property type="protein sequence ID" value="OAD56991.1"/>
    <property type="molecule type" value="Genomic_DNA"/>
</dbReference>
<feature type="non-terminal residue" evidence="1">
    <location>
        <position position="238"/>
    </location>
</feature>
<dbReference type="PANTHER" id="PTHR31094:SF2">
    <property type="entry name" value="RIKEN CDNA 2310061I04 GENE"/>
    <property type="match status" value="1"/>
</dbReference>
<sequence>NAQYEKSFVKLKNKIPNLSCIEMTPVKETFYNVLSKSTKNEILYKKVYPNMQNKSEMQTSENHKSFKTQLQNVYDILREDLPLLFTRSLNSKIYTEDLIFVNNIRGTTTVGIHQYFKQISLLRLIGHIKFAYVKLGIIKMSIHPEDSSIKVRWRIAGISGTRVIFTFWRYKIWNTKSELDSAPAWYDGFSTFYVNNDGKIFKHVVDKTMPEQDQRKIKAPIETKLALFINLLHVDSDF</sequence>
<gene>
    <name evidence="1" type="ORF">WN48_02790</name>
</gene>
<dbReference type="OrthoDB" id="44820at2759"/>
<dbReference type="Pfam" id="PF10184">
    <property type="entry name" value="DUF2358"/>
    <property type="match status" value="1"/>
</dbReference>
<dbReference type="InterPro" id="IPR018790">
    <property type="entry name" value="DUF2358"/>
</dbReference>
<reference evidence="1 2" key="1">
    <citation type="submission" date="2015-07" db="EMBL/GenBank/DDBJ databases">
        <title>The genome of Eufriesea mexicana.</title>
        <authorList>
            <person name="Pan H."/>
            <person name="Kapheim K."/>
        </authorList>
    </citation>
    <scope>NUCLEOTIDE SEQUENCE [LARGE SCALE GENOMIC DNA]</scope>
    <source>
        <strain evidence="1">0111107269</strain>
        <tissue evidence="1">Whole body</tissue>
    </source>
</reference>
<proteinExistence type="predicted"/>
<dbReference type="AlphaFoldDB" id="A0A310SFC0"/>
<feature type="non-terminal residue" evidence="1">
    <location>
        <position position="1"/>
    </location>
</feature>
<evidence type="ECO:0000313" key="1">
    <source>
        <dbReference type="EMBL" id="OAD56991.1"/>
    </source>
</evidence>
<protein>
    <submittedName>
        <fullName evidence="1">Uncharacterized protein</fullName>
    </submittedName>
</protein>
<dbReference type="Proteomes" id="UP000250275">
    <property type="component" value="Unassembled WGS sequence"/>
</dbReference>